<proteinExistence type="predicted"/>
<name>A0A369IZY3_HYPMA</name>
<dbReference type="OrthoDB" id="2535105at2759"/>
<gene>
    <name evidence="3" type="ORF">Hypma_004730</name>
</gene>
<dbReference type="PANTHER" id="PTHR40465">
    <property type="entry name" value="CHROMOSOME 1, WHOLE GENOME SHOTGUN SEQUENCE"/>
    <property type="match status" value="1"/>
</dbReference>
<organism evidence="3 4">
    <name type="scientific">Hypsizygus marmoreus</name>
    <name type="common">White beech mushroom</name>
    <name type="synonym">Agaricus marmoreus</name>
    <dbReference type="NCBI Taxonomy" id="39966"/>
    <lineage>
        <taxon>Eukaryota</taxon>
        <taxon>Fungi</taxon>
        <taxon>Dikarya</taxon>
        <taxon>Basidiomycota</taxon>
        <taxon>Agaricomycotina</taxon>
        <taxon>Agaricomycetes</taxon>
        <taxon>Agaricomycetidae</taxon>
        <taxon>Agaricales</taxon>
        <taxon>Tricholomatineae</taxon>
        <taxon>Lyophyllaceae</taxon>
        <taxon>Hypsizygus</taxon>
    </lineage>
</organism>
<evidence type="ECO:0000313" key="4">
    <source>
        <dbReference type="Proteomes" id="UP000076154"/>
    </source>
</evidence>
<dbReference type="PANTHER" id="PTHR40465:SF1">
    <property type="entry name" value="DUF6534 DOMAIN-CONTAINING PROTEIN"/>
    <property type="match status" value="1"/>
</dbReference>
<sequence>MVVTYSLMFGPVKIGYSLATFLFGLVTAQTYVYYQDFTDDPLPLKLLVAVVWATHLTHQISMSHCEHWYLVKFFGFPTSLVRKAPSTTAIVVESSALISFLVPAFFTYRLWMSSKRPIQTTLLAFFLTARLITMTVLGVFTAHASSFVASFSNSRALIVFCWICGAAVDVSLTIALCYDLHIRQRSTMYRTARIIDRLKTWCIATGMATSTAATVMAICFCVLDNNLWVGILFILPGLFSNSLLASLNLRRSLRHMDQVRTSNLAQVPIPTIHSPSSQNATGISIHMDVLTDTPH</sequence>
<feature type="transmembrane region" description="Helical" evidence="1">
    <location>
        <begin position="156"/>
        <end position="180"/>
    </location>
</feature>
<dbReference type="Pfam" id="PF20152">
    <property type="entry name" value="DUF6534"/>
    <property type="match status" value="1"/>
</dbReference>
<dbReference type="InterPro" id="IPR045339">
    <property type="entry name" value="DUF6534"/>
</dbReference>
<evidence type="ECO:0000313" key="3">
    <source>
        <dbReference type="EMBL" id="RDB15309.1"/>
    </source>
</evidence>
<accession>A0A369IZY3</accession>
<feature type="transmembrane region" description="Helical" evidence="1">
    <location>
        <begin position="201"/>
        <end position="223"/>
    </location>
</feature>
<dbReference type="Proteomes" id="UP000076154">
    <property type="component" value="Unassembled WGS sequence"/>
</dbReference>
<feature type="transmembrane region" description="Helical" evidence="1">
    <location>
        <begin position="14"/>
        <end position="34"/>
    </location>
</feature>
<keyword evidence="4" id="KW-1185">Reference proteome</keyword>
<feature type="domain" description="DUF6534" evidence="2">
    <location>
        <begin position="166"/>
        <end position="252"/>
    </location>
</feature>
<evidence type="ECO:0000256" key="1">
    <source>
        <dbReference type="SAM" id="Phobius"/>
    </source>
</evidence>
<keyword evidence="1" id="KW-0472">Membrane</keyword>
<dbReference type="AlphaFoldDB" id="A0A369IZY3"/>
<dbReference type="STRING" id="39966.A0A369IZY3"/>
<feature type="transmembrane region" description="Helical" evidence="1">
    <location>
        <begin position="90"/>
        <end position="111"/>
    </location>
</feature>
<feature type="transmembrane region" description="Helical" evidence="1">
    <location>
        <begin position="229"/>
        <end position="249"/>
    </location>
</feature>
<keyword evidence="1" id="KW-1133">Transmembrane helix</keyword>
<dbReference type="InParanoid" id="A0A369IZY3"/>
<keyword evidence="1" id="KW-0812">Transmembrane</keyword>
<reference evidence="3" key="1">
    <citation type="submission" date="2018-04" db="EMBL/GenBank/DDBJ databases">
        <title>Whole genome sequencing of Hypsizygus marmoreus.</title>
        <authorList>
            <person name="Choi I.-G."/>
            <person name="Min B."/>
            <person name="Kim J.-G."/>
            <person name="Kim S."/>
            <person name="Oh Y.-L."/>
            <person name="Kong W.-S."/>
            <person name="Park H."/>
            <person name="Jeong J."/>
            <person name="Song E.-S."/>
        </authorList>
    </citation>
    <scope>NUCLEOTIDE SEQUENCE [LARGE SCALE GENOMIC DNA]</scope>
    <source>
        <strain evidence="3">51987-8</strain>
    </source>
</reference>
<dbReference type="EMBL" id="LUEZ02000184">
    <property type="protein sequence ID" value="RDB15309.1"/>
    <property type="molecule type" value="Genomic_DNA"/>
</dbReference>
<evidence type="ECO:0000259" key="2">
    <source>
        <dbReference type="Pfam" id="PF20152"/>
    </source>
</evidence>
<comment type="caution">
    <text evidence="3">The sequence shown here is derived from an EMBL/GenBank/DDBJ whole genome shotgun (WGS) entry which is preliminary data.</text>
</comment>
<feature type="transmembrane region" description="Helical" evidence="1">
    <location>
        <begin position="123"/>
        <end position="144"/>
    </location>
</feature>
<protein>
    <recommendedName>
        <fullName evidence="2">DUF6534 domain-containing protein</fullName>
    </recommendedName>
</protein>